<reference evidence="1 2" key="1">
    <citation type="journal article" date="2012" name="Genome Biol.">
        <title>Sequencing three crocodilian genomes to illuminate the evolution of archosaurs and amniotes.</title>
        <authorList>
            <person name="St John J.A."/>
            <person name="Braun E.L."/>
            <person name="Isberg S.R."/>
            <person name="Miles L.G."/>
            <person name="Chong A.Y."/>
            <person name="Gongora J."/>
            <person name="Dalzell P."/>
            <person name="Moran C."/>
            <person name="Bed'hom B."/>
            <person name="Abzhanov A."/>
            <person name="Burgess S.C."/>
            <person name="Cooksey A.M."/>
            <person name="Castoe T.A."/>
            <person name="Crawford N.G."/>
            <person name="Densmore L.D."/>
            <person name="Drew J.C."/>
            <person name="Edwards S.V."/>
            <person name="Faircloth B.C."/>
            <person name="Fujita M.K."/>
            <person name="Greenwold M.J."/>
            <person name="Hoffmann F.G."/>
            <person name="Howard J.M."/>
            <person name="Iguchi T."/>
            <person name="Janes D.E."/>
            <person name="Khan S.Y."/>
            <person name="Kohno S."/>
            <person name="de Koning A.J."/>
            <person name="Lance S.L."/>
            <person name="McCarthy F.M."/>
            <person name="McCormack J.E."/>
            <person name="Merchant M.E."/>
            <person name="Peterson D.G."/>
            <person name="Pollock D.D."/>
            <person name="Pourmand N."/>
            <person name="Raney B.J."/>
            <person name="Roessler K.A."/>
            <person name="Sanford J.R."/>
            <person name="Sawyer R.H."/>
            <person name="Schmidt C.J."/>
            <person name="Triplett E.W."/>
            <person name="Tuberville T.D."/>
            <person name="Venegas-Anaya M."/>
            <person name="Howard J.T."/>
            <person name="Jarvis E.D."/>
            <person name="Guillette L.J.Jr."/>
            <person name="Glenn T.C."/>
            <person name="Green R.E."/>
            <person name="Ray D.A."/>
        </authorList>
    </citation>
    <scope>NUCLEOTIDE SEQUENCE [LARGE SCALE GENOMIC DNA]</scope>
    <source>
        <strain evidence="1">KSC_2009_1</strain>
    </source>
</reference>
<gene>
    <name evidence="1" type="ORF">Y1Q_0006587</name>
</gene>
<proteinExistence type="predicted"/>
<sequence length="96" mass="11448">MVLIQPKVKGDFDLSYIGYTGEYGEEMKRYFPRKPLCMQKIIVRVSHRSKNKELYLVQKENEIPSEVYNVTDSEEGLRDLLVFNDPYWLVQQERSQ</sequence>
<dbReference type="Proteomes" id="UP000050525">
    <property type="component" value="Unassembled WGS sequence"/>
</dbReference>
<name>A0A151NTG7_ALLMI</name>
<comment type="caution">
    <text evidence="1">The sequence shown here is derived from an EMBL/GenBank/DDBJ whole genome shotgun (WGS) entry which is preliminary data.</text>
</comment>
<protein>
    <submittedName>
        <fullName evidence="1">Uncharacterized protein</fullName>
    </submittedName>
</protein>
<keyword evidence="2" id="KW-1185">Reference proteome</keyword>
<organism evidence="1 2">
    <name type="scientific">Alligator mississippiensis</name>
    <name type="common">American alligator</name>
    <dbReference type="NCBI Taxonomy" id="8496"/>
    <lineage>
        <taxon>Eukaryota</taxon>
        <taxon>Metazoa</taxon>
        <taxon>Chordata</taxon>
        <taxon>Craniata</taxon>
        <taxon>Vertebrata</taxon>
        <taxon>Euteleostomi</taxon>
        <taxon>Archelosauria</taxon>
        <taxon>Archosauria</taxon>
        <taxon>Crocodylia</taxon>
        <taxon>Alligatoridae</taxon>
        <taxon>Alligatorinae</taxon>
        <taxon>Alligator</taxon>
    </lineage>
</organism>
<accession>A0A151NTG7</accession>
<dbReference type="EMBL" id="AKHW03002098">
    <property type="protein sequence ID" value="KYO40054.1"/>
    <property type="molecule type" value="Genomic_DNA"/>
</dbReference>
<evidence type="ECO:0000313" key="2">
    <source>
        <dbReference type="Proteomes" id="UP000050525"/>
    </source>
</evidence>
<evidence type="ECO:0000313" key="1">
    <source>
        <dbReference type="EMBL" id="KYO40054.1"/>
    </source>
</evidence>
<dbReference type="AlphaFoldDB" id="A0A151NTG7"/>